<accession>A0A5M7BX01</accession>
<dbReference type="GO" id="GO:0008299">
    <property type="term" value="P:isoprenoid biosynthetic process"/>
    <property type="evidence" value="ECO:0007669"/>
    <property type="project" value="InterPro"/>
</dbReference>
<evidence type="ECO:0000256" key="6">
    <source>
        <dbReference type="RuleBase" id="RU004466"/>
    </source>
</evidence>
<name>A0A5M7BX01_SACHI</name>
<dbReference type="GO" id="GO:0046872">
    <property type="term" value="F:metal ion binding"/>
    <property type="evidence" value="ECO:0007669"/>
    <property type="project" value="UniProtKB-KW"/>
</dbReference>
<dbReference type="SMR" id="A0A5M7BX01"/>
<comment type="similarity">
    <text evidence="2 6">Belongs to the FPP/GGPP synthase family.</text>
</comment>
<keyword evidence="4" id="KW-0479">Metal-binding</keyword>
<reference evidence="7 8" key="1">
    <citation type="submission" date="2019-09" db="EMBL/GenBank/DDBJ databases">
        <title>Draft genome sequence of the thermophilic Saccharopolyspora hirsuta VKM Ac-666T.</title>
        <authorList>
            <person name="Lobastova T.G."/>
            <person name="Fokina V."/>
            <person name="Bragin E.Y."/>
            <person name="Shtratnikova V.Y."/>
            <person name="Starodumova I.P."/>
            <person name="Tarlachkov S.V."/>
            <person name="Donova M.V."/>
        </authorList>
    </citation>
    <scope>NUCLEOTIDE SEQUENCE [LARGE SCALE GENOMIC DNA]</scope>
    <source>
        <strain evidence="7 8">VKM Ac-666</strain>
    </source>
</reference>
<dbReference type="RefSeq" id="WP_150067918.1">
    <property type="nucleotide sequence ID" value="NZ_VWPH01000008.1"/>
</dbReference>
<organism evidence="7 8">
    <name type="scientific">Saccharopolyspora hirsuta</name>
    <dbReference type="NCBI Taxonomy" id="1837"/>
    <lineage>
        <taxon>Bacteria</taxon>
        <taxon>Bacillati</taxon>
        <taxon>Actinomycetota</taxon>
        <taxon>Actinomycetes</taxon>
        <taxon>Pseudonocardiales</taxon>
        <taxon>Pseudonocardiaceae</taxon>
        <taxon>Saccharopolyspora</taxon>
    </lineage>
</organism>
<proteinExistence type="inferred from homology"/>
<gene>
    <name evidence="7" type="ORF">F1721_18195</name>
</gene>
<dbReference type="PROSITE" id="PS00444">
    <property type="entry name" value="POLYPRENYL_SYNTHASE_2"/>
    <property type="match status" value="1"/>
</dbReference>
<dbReference type="InterPro" id="IPR033749">
    <property type="entry name" value="Polyprenyl_synt_CS"/>
</dbReference>
<keyword evidence="3 6" id="KW-0808">Transferase</keyword>
<dbReference type="Proteomes" id="UP000323946">
    <property type="component" value="Unassembled WGS sequence"/>
</dbReference>
<dbReference type="EMBL" id="VWPH01000008">
    <property type="protein sequence ID" value="KAA5831774.1"/>
    <property type="molecule type" value="Genomic_DNA"/>
</dbReference>
<dbReference type="PROSITE" id="PS00723">
    <property type="entry name" value="POLYPRENYL_SYNTHASE_1"/>
    <property type="match status" value="1"/>
</dbReference>
<dbReference type="AlphaFoldDB" id="A0A5M7BX01"/>
<comment type="caution">
    <text evidence="7">The sequence shown here is derived from an EMBL/GenBank/DDBJ whole genome shotgun (WGS) entry which is preliminary data.</text>
</comment>
<dbReference type="Pfam" id="PF00348">
    <property type="entry name" value="polyprenyl_synt"/>
    <property type="match status" value="1"/>
</dbReference>
<dbReference type="InterPro" id="IPR008949">
    <property type="entry name" value="Isoprenoid_synthase_dom_sf"/>
</dbReference>
<dbReference type="Gene3D" id="1.10.600.10">
    <property type="entry name" value="Farnesyl Diphosphate Synthase"/>
    <property type="match status" value="1"/>
</dbReference>
<evidence type="ECO:0000256" key="4">
    <source>
        <dbReference type="ARBA" id="ARBA00022723"/>
    </source>
</evidence>
<dbReference type="InterPro" id="IPR000092">
    <property type="entry name" value="Polyprenyl_synt"/>
</dbReference>
<keyword evidence="8" id="KW-1185">Reference proteome</keyword>
<dbReference type="SUPFAM" id="SSF48576">
    <property type="entry name" value="Terpenoid synthases"/>
    <property type="match status" value="1"/>
</dbReference>
<dbReference type="PANTHER" id="PTHR12001:SF69">
    <property type="entry name" value="ALL TRANS-POLYPRENYL-DIPHOSPHATE SYNTHASE PDSS1"/>
    <property type="match status" value="1"/>
</dbReference>
<dbReference type="GO" id="GO:0004659">
    <property type="term" value="F:prenyltransferase activity"/>
    <property type="evidence" value="ECO:0007669"/>
    <property type="project" value="InterPro"/>
</dbReference>
<evidence type="ECO:0000256" key="3">
    <source>
        <dbReference type="ARBA" id="ARBA00022679"/>
    </source>
</evidence>
<dbReference type="SFLD" id="SFLDS00005">
    <property type="entry name" value="Isoprenoid_Synthase_Type_I"/>
    <property type="match status" value="1"/>
</dbReference>
<evidence type="ECO:0000256" key="1">
    <source>
        <dbReference type="ARBA" id="ARBA00001946"/>
    </source>
</evidence>
<sequence length="351" mass="38576">MTALDEVPDRAALRLPGSDAAPDPVQAAWNNLLPDARRRYQETLAARLEPQRDYLTSTEYAIYHGGKKLRPLLLLLSAHLVLGSQSAPQKVVDGAVALEMLHVATLIHDDVVDDSLLRRGMASVNAVRGAETAIIVGDMQFVQAVRGFIDVIDRERDMDLVKMVLDTAFRVCCGELDELQVNPSWDTDVLLARYWETIDRKTAVLFGLACEAGVVLAGGRTADARRAGFFGRRIGRAFQVMDDLFGLVQDAEKSGKPRGMDLARRRASLPIIYALDELGPDHPVTRAFRGGEPVDGDRAANEVRHTRGFARAYADARAQALDALEYLRPFHPGPHRAAMADLALHVVDRAP</sequence>
<evidence type="ECO:0000256" key="5">
    <source>
        <dbReference type="ARBA" id="ARBA00022842"/>
    </source>
</evidence>
<keyword evidence="5" id="KW-0460">Magnesium</keyword>
<evidence type="ECO:0000313" key="8">
    <source>
        <dbReference type="Proteomes" id="UP000323946"/>
    </source>
</evidence>
<dbReference type="CDD" id="cd00685">
    <property type="entry name" value="Trans_IPPS_HT"/>
    <property type="match status" value="1"/>
</dbReference>
<dbReference type="PANTHER" id="PTHR12001">
    <property type="entry name" value="GERANYLGERANYL PYROPHOSPHATE SYNTHASE"/>
    <property type="match status" value="1"/>
</dbReference>
<evidence type="ECO:0000256" key="2">
    <source>
        <dbReference type="ARBA" id="ARBA00006706"/>
    </source>
</evidence>
<protein>
    <submittedName>
        <fullName evidence="7">Polyprenyl synthetase family protein</fullName>
    </submittedName>
</protein>
<comment type="cofactor">
    <cofactor evidence="1">
        <name>Mg(2+)</name>
        <dbReference type="ChEBI" id="CHEBI:18420"/>
    </cofactor>
</comment>
<dbReference type="OrthoDB" id="4497239at2"/>
<evidence type="ECO:0000313" key="7">
    <source>
        <dbReference type="EMBL" id="KAA5831774.1"/>
    </source>
</evidence>